<dbReference type="AlphaFoldDB" id="A0A0D0N2H4"/>
<name>A0A0D0N2H4_KITGR</name>
<proteinExistence type="predicted"/>
<sequence length="152" mass="16050">MSTGGKGYQVEVDSLRAFATQVRGLLKEFEDGAGGAKVHGQTGLSPAAFGSFAEAQALHSKYGEMREGLRSVLDQIQQSIDEAQQNADRTANNYEEQEHNASKHLKLASDGWSTVAPIPVTSTQRTTAAAPQAVPPVGNVSPAGSGEPRPKF</sequence>
<feature type="compositionally biased region" description="Polar residues" evidence="1">
    <location>
        <begin position="83"/>
        <end position="94"/>
    </location>
</feature>
<evidence type="ECO:0000256" key="1">
    <source>
        <dbReference type="SAM" id="MobiDB-lite"/>
    </source>
</evidence>
<comment type="caution">
    <text evidence="2">The sequence shown here is derived from an EMBL/GenBank/DDBJ whole genome shotgun (WGS) entry which is preliminary data.</text>
</comment>
<dbReference type="EMBL" id="JXZB01000004">
    <property type="protein sequence ID" value="KIQ62250.1"/>
    <property type="molecule type" value="Genomic_DNA"/>
</dbReference>
<evidence type="ECO:0000313" key="3">
    <source>
        <dbReference type="Proteomes" id="UP000032066"/>
    </source>
</evidence>
<gene>
    <name evidence="2" type="ORF">TR51_24370</name>
</gene>
<dbReference type="Proteomes" id="UP000032066">
    <property type="component" value="Unassembled WGS sequence"/>
</dbReference>
<feature type="compositionally biased region" description="Low complexity" evidence="1">
    <location>
        <begin position="123"/>
        <end position="137"/>
    </location>
</feature>
<feature type="region of interest" description="Disordered" evidence="1">
    <location>
        <begin position="83"/>
        <end position="152"/>
    </location>
</feature>
<dbReference type="RefSeq" id="WP_043914162.1">
    <property type="nucleotide sequence ID" value="NZ_JXZB01000004.1"/>
</dbReference>
<dbReference type="STRING" id="2064.TR51_24370"/>
<protein>
    <submittedName>
        <fullName evidence="2">Uncharacterized protein</fullName>
    </submittedName>
</protein>
<keyword evidence="3" id="KW-1185">Reference proteome</keyword>
<reference evidence="2 3" key="1">
    <citation type="submission" date="2015-02" db="EMBL/GenBank/DDBJ databases">
        <title>Draft genome sequence of Kitasatospora griseola MF730-N6, a bafilomycin, terpentecin and satosporin producer.</title>
        <authorList>
            <person name="Arens J.C."/>
            <person name="Haltli B."/>
            <person name="Kerr R.G."/>
        </authorList>
    </citation>
    <scope>NUCLEOTIDE SEQUENCE [LARGE SCALE GENOMIC DNA]</scope>
    <source>
        <strain evidence="2 3">MF730-N6</strain>
    </source>
</reference>
<dbReference type="PATRIC" id="fig|2064.6.peg.5210"/>
<organism evidence="2 3">
    <name type="scientific">Kitasatospora griseola</name>
    <name type="common">Streptomyces griseolosporeus</name>
    <dbReference type="NCBI Taxonomy" id="2064"/>
    <lineage>
        <taxon>Bacteria</taxon>
        <taxon>Bacillati</taxon>
        <taxon>Actinomycetota</taxon>
        <taxon>Actinomycetes</taxon>
        <taxon>Kitasatosporales</taxon>
        <taxon>Streptomycetaceae</taxon>
        <taxon>Kitasatospora</taxon>
    </lineage>
</organism>
<evidence type="ECO:0000313" key="2">
    <source>
        <dbReference type="EMBL" id="KIQ62250.1"/>
    </source>
</evidence>
<dbReference type="OrthoDB" id="3870314at2"/>
<accession>A0A0D0N2H4</accession>